<evidence type="ECO:0000256" key="6">
    <source>
        <dbReference type="SAM" id="MobiDB-lite"/>
    </source>
</evidence>
<accession>A0A2P1NPI3</accession>
<feature type="transmembrane region" description="Helical" evidence="7">
    <location>
        <begin position="166"/>
        <end position="185"/>
    </location>
</feature>
<dbReference type="Pfam" id="PF00892">
    <property type="entry name" value="EamA"/>
    <property type="match status" value="2"/>
</dbReference>
<keyword evidence="3 7" id="KW-0812">Transmembrane</keyword>
<evidence type="ECO:0000256" key="2">
    <source>
        <dbReference type="ARBA" id="ARBA00007362"/>
    </source>
</evidence>
<dbReference type="OrthoDB" id="9784288at2"/>
<evidence type="ECO:0000256" key="7">
    <source>
        <dbReference type="SAM" id="Phobius"/>
    </source>
</evidence>
<sequence length="336" mass="34887">MSPPPGRPAGGAHRSRRDGGHALSGERTTSPLPPAGAAPLQSQETRGLLLGLVGVAIFALTLPMTRLAVGTPEAPLMSGLFIAMGRAAVAGLLSAALLAWQRAPLPARADWWPLALTAAGVVFGFPLLTSWAMRYVGAVHAAVIIGLLPLATAAAGALLHRQRPAGAFWACALLGSALVVAYALLRSGQEGLALHPADLLLMAAVVCAAGGYAWGGRLAQHMRADAVICWALVLSLPATLPLALWSWPRAALPAAAWGGFAYVAVFSMWLGFFAWYRGLALGGTVRVSQTQLAQPFLSMLFAVPLLGERLDAVSLGFGLAVLATVAIGRRLPVQKR</sequence>
<evidence type="ECO:0000313" key="10">
    <source>
        <dbReference type="Proteomes" id="UP000241829"/>
    </source>
</evidence>
<reference evidence="10" key="1">
    <citation type="submission" date="2018-03" db="EMBL/GenBank/DDBJ databases">
        <title>Genome sequencing of Melaminivora sp. strain SC2-7.</title>
        <authorList>
            <person name="Kim S.-J."/>
            <person name="Heo J."/>
            <person name="Ahn J.-H."/>
            <person name="Kwon S.-W."/>
        </authorList>
    </citation>
    <scope>NUCLEOTIDE SEQUENCE [LARGE SCALE GENOMIC DNA]</scope>
    <source>
        <strain evidence="10">SC2-7</strain>
    </source>
</reference>
<comment type="subcellular location">
    <subcellularLocation>
        <location evidence="1">Membrane</location>
        <topology evidence="1">Multi-pass membrane protein</topology>
    </subcellularLocation>
</comment>
<feature type="transmembrane region" description="Helical" evidence="7">
    <location>
        <begin position="138"/>
        <end position="159"/>
    </location>
</feature>
<dbReference type="InterPro" id="IPR050638">
    <property type="entry name" value="AA-Vitamin_Transporters"/>
</dbReference>
<keyword evidence="5 7" id="KW-0472">Membrane</keyword>
<keyword evidence="4 7" id="KW-1133">Transmembrane helix</keyword>
<dbReference type="GO" id="GO:0016020">
    <property type="term" value="C:membrane"/>
    <property type="evidence" value="ECO:0007669"/>
    <property type="project" value="UniProtKB-SubCell"/>
</dbReference>
<dbReference type="InterPro" id="IPR000620">
    <property type="entry name" value="EamA_dom"/>
</dbReference>
<dbReference type="SUPFAM" id="SSF103481">
    <property type="entry name" value="Multidrug resistance efflux transporter EmrE"/>
    <property type="match status" value="2"/>
</dbReference>
<feature type="domain" description="EamA" evidence="8">
    <location>
        <begin position="46"/>
        <end position="175"/>
    </location>
</feature>
<feature type="transmembrane region" description="Helical" evidence="7">
    <location>
        <begin position="48"/>
        <end position="69"/>
    </location>
</feature>
<gene>
    <name evidence="9" type="ORF">C7H73_15345</name>
</gene>
<proteinExistence type="inferred from homology"/>
<feature type="transmembrane region" description="Helical" evidence="7">
    <location>
        <begin position="111"/>
        <end position="132"/>
    </location>
</feature>
<organism evidence="9 10">
    <name type="scientific">Pulveribacter suum</name>
    <dbReference type="NCBI Taxonomy" id="2116657"/>
    <lineage>
        <taxon>Bacteria</taxon>
        <taxon>Pseudomonadati</taxon>
        <taxon>Pseudomonadota</taxon>
        <taxon>Betaproteobacteria</taxon>
        <taxon>Burkholderiales</taxon>
        <taxon>Comamonadaceae</taxon>
        <taxon>Pulveribacter</taxon>
    </lineage>
</organism>
<feature type="transmembrane region" description="Helical" evidence="7">
    <location>
        <begin position="197"/>
        <end position="215"/>
    </location>
</feature>
<dbReference type="AlphaFoldDB" id="A0A2P1NPI3"/>
<evidence type="ECO:0000256" key="5">
    <source>
        <dbReference type="ARBA" id="ARBA00023136"/>
    </source>
</evidence>
<dbReference type="PANTHER" id="PTHR32322">
    <property type="entry name" value="INNER MEMBRANE TRANSPORTER"/>
    <property type="match status" value="1"/>
</dbReference>
<feature type="region of interest" description="Disordered" evidence="6">
    <location>
        <begin position="1"/>
        <end position="39"/>
    </location>
</feature>
<comment type="similarity">
    <text evidence="2">Belongs to the EamA transporter family.</text>
</comment>
<evidence type="ECO:0000256" key="3">
    <source>
        <dbReference type="ARBA" id="ARBA00022692"/>
    </source>
</evidence>
<keyword evidence="10" id="KW-1185">Reference proteome</keyword>
<feature type="transmembrane region" description="Helical" evidence="7">
    <location>
        <begin position="254"/>
        <end position="275"/>
    </location>
</feature>
<feature type="domain" description="EamA" evidence="8">
    <location>
        <begin position="197"/>
        <end position="326"/>
    </location>
</feature>
<dbReference type="PANTHER" id="PTHR32322:SF2">
    <property type="entry name" value="EAMA DOMAIN-CONTAINING PROTEIN"/>
    <property type="match status" value="1"/>
</dbReference>
<feature type="transmembrane region" description="Helical" evidence="7">
    <location>
        <begin position="227"/>
        <end position="248"/>
    </location>
</feature>
<evidence type="ECO:0000256" key="1">
    <source>
        <dbReference type="ARBA" id="ARBA00004141"/>
    </source>
</evidence>
<name>A0A2P1NPI3_9BURK</name>
<dbReference type="Proteomes" id="UP000241829">
    <property type="component" value="Chromosome"/>
</dbReference>
<protein>
    <submittedName>
        <fullName evidence="9">EamA family transporter</fullName>
    </submittedName>
</protein>
<dbReference type="KEGG" id="melm:C7H73_15345"/>
<evidence type="ECO:0000256" key="4">
    <source>
        <dbReference type="ARBA" id="ARBA00022989"/>
    </source>
</evidence>
<feature type="transmembrane region" description="Helical" evidence="7">
    <location>
        <begin position="75"/>
        <end position="99"/>
    </location>
</feature>
<dbReference type="EMBL" id="CP027792">
    <property type="protein sequence ID" value="AVP58906.1"/>
    <property type="molecule type" value="Genomic_DNA"/>
</dbReference>
<evidence type="ECO:0000313" key="9">
    <source>
        <dbReference type="EMBL" id="AVP58906.1"/>
    </source>
</evidence>
<evidence type="ECO:0000259" key="8">
    <source>
        <dbReference type="Pfam" id="PF00892"/>
    </source>
</evidence>
<dbReference type="InterPro" id="IPR037185">
    <property type="entry name" value="EmrE-like"/>
</dbReference>